<sequence>MFHREDFTNMFMRVNLCRKTGGANTRTWRMTGWGQRTRKQNGLTGNIGLAALYSWAGGR</sequence>
<evidence type="ECO:0000313" key="1">
    <source>
        <dbReference type="EMBL" id="GAV02752.1"/>
    </source>
</evidence>
<organism evidence="1 2">
    <name type="scientific">Ramazzottius varieornatus</name>
    <name type="common">Water bear</name>
    <name type="synonym">Tardigrade</name>
    <dbReference type="NCBI Taxonomy" id="947166"/>
    <lineage>
        <taxon>Eukaryota</taxon>
        <taxon>Metazoa</taxon>
        <taxon>Ecdysozoa</taxon>
        <taxon>Tardigrada</taxon>
        <taxon>Eutardigrada</taxon>
        <taxon>Parachela</taxon>
        <taxon>Hypsibioidea</taxon>
        <taxon>Ramazzottiidae</taxon>
        <taxon>Ramazzottius</taxon>
    </lineage>
</organism>
<comment type="caution">
    <text evidence="1">The sequence shown here is derived from an EMBL/GenBank/DDBJ whole genome shotgun (WGS) entry which is preliminary data.</text>
</comment>
<proteinExistence type="predicted"/>
<evidence type="ECO:0000313" key="2">
    <source>
        <dbReference type="Proteomes" id="UP000186922"/>
    </source>
</evidence>
<name>A0A1D1VMB1_RAMVA</name>
<dbReference type="EMBL" id="BDGG01000008">
    <property type="protein sequence ID" value="GAV02752.1"/>
    <property type="molecule type" value="Genomic_DNA"/>
</dbReference>
<accession>A0A1D1VMB1</accession>
<gene>
    <name evidence="1" type="primary">RvY_13278-1</name>
    <name evidence="1" type="synonym">RvY_13278.1</name>
    <name evidence="1" type="ORF">RvY_13278</name>
</gene>
<dbReference type="AlphaFoldDB" id="A0A1D1VMB1"/>
<reference evidence="1 2" key="1">
    <citation type="journal article" date="2016" name="Nat. Commun.">
        <title>Extremotolerant tardigrade genome and improved radiotolerance of human cultured cells by tardigrade-unique protein.</title>
        <authorList>
            <person name="Hashimoto T."/>
            <person name="Horikawa D.D."/>
            <person name="Saito Y."/>
            <person name="Kuwahara H."/>
            <person name="Kozuka-Hata H."/>
            <person name="Shin-I T."/>
            <person name="Minakuchi Y."/>
            <person name="Ohishi K."/>
            <person name="Motoyama A."/>
            <person name="Aizu T."/>
            <person name="Enomoto A."/>
            <person name="Kondo K."/>
            <person name="Tanaka S."/>
            <person name="Hara Y."/>
            <person name="Koshikawa S."/>
            <person name="Sagara H."/>
            <person name="Miura T."/>
            <person name="Yokobori S."/>
            <person name="Miyagawa K."/>
            <person name="Suzuki Y."/>
            <person name="Kubo T."/>
            <person name="Oyama M."/>
            <person name="Kohara Y."/>
            <person name="Fujiyama A."/>
            <person name="Arakawa K."/>
            <person name="Katayama T."/>
            <person name="Toyoda A."/>
            <person name="Kunieda T."/>
        </authorList>
    </citation>
    <scope>NUCLEOTIDE SEQUENCE [LARGE SCALE GENOMIC DNA]</scope>
    <source>
        <strain evidence="1 2">YOKOZUNA-1</strain>
    </source>
</reference>
<keyword evidence="2" id="KW-1185">Reference proteome</keyword>
<protein>
    <submittedName>
        <fullName evidence="1">Uncharacterized protein</fullName>
    </submittedName>
</protein>
<dbReference type="Proteomes" id="UP000186922">
    <property type="component" value="Unassembled WGS sequence"/>
</dbReference>